<reference evidence="1 2" key="1">
    <citation type="submission" date="2021-07" db="EMBL/GenBank/DDBJ databases">
        <title>Karlodiniumbacter phycospheric gen. nov., sp. nov., a phycosphere bacterium isolated from karlodinium veneficum.</title>
        <authorList>
            <person name="Peng Y."/>
            <person name="Jiang L."/>
            <person name="Lee J."/>
        </authorList>
    </citation>
    <scope>NUCLEOTIDE SEQUENCE</scope>
    <source>
        <strain evidence="1 2">N5</strain>
    </source>
</reference>
<gene>
    <name evidence="1" type="ORF">KUL25_17920</name>
</gene>
<evidence type="ECO:0000313" key="2">
    <source>
        <dbReference type="Proteomes" id="UP000693972"/>
    </source>
</evidence>
<dbReference type="EMBL" id="JAIMBW010000001">
    <property type="protein sequence ID" value="MBY4894640.1"/>
    <property type="molecule type" value="Genomic_DNA"/>
</dbReference>
<proteinExistence type="predicted"/>
<sequence>MPAIAIAQSAAAPAPVAEYVAFIGEADLHNSNGARLSAPWQVLRQDRANYHRFGIRQAGDEWDPLFADADDRALIETYVREGYISAQAAADIMRGGATVVVRAYAALPRGQWVEVDVYR</sequence>
<dbReference type="EMBL" id="CP078073">
    <property type="protein sequence ID" value="QXL90115.1"/>
    <property type="molecule type" value="Genomic_DNA"/>
</dbReference>
<name>A0A975TZ95_9RHOB</name>
<organism evidence="1">
    <name type="scientific">Gymnodinialimonas phycosphaerae</name>
    <dbReference type="NCBI Taxonomy" id="2841589"/>
    <lineage>
        <taxon>Bacteria</taxon>
        <taxon>Pseudomonadati</taxon>
        <taxon>Pseudomonadota</taxon>
        <taxon>Alphaproteobacteria</taxon>
        <taxon>Rhodobacterales</taxon>
        <taxon>Paracoccaceae</taxon>
        <taxon>Gymnodinialimonas</taxon>
    </lineage>
</organism>
<protein>
    <submittedName>
        <fullName evidence="1">Uncharacterized protein</fullName>
    </submittedName>
</protein>
<keyword evidence="2" id="KW-1185">Reference proteome</keyword>
<accession>A0A975TZ95</accession>
<dbReference type="Proteomes" id="UP000693972">
    <property type="component" value="Unassembled WGS sequence"/>
</dbReference>
<dbReference type="AlphaFoldDB" id="A0A975TZ95"/>
<evidence type="ECO:0000313" key="1">
    <source>
        <dbReference type="EMBL" id="QXL90115.1"/>
    </source>
</evidence>